<evidence type="ECO:0000256" key="5">
    <source>
        <dbReference type="ARBA" id="ARBA00022692"/>
    </source>
</evidence>
<evidence type="ECO:0000256" key="9">
    <source>
        <dbReference type="ARBA" id="ARBA00023136"/>
    </source>
</evidence>
<reference evidence="15" key="3">
    <citation type="submission" date="2021-08" db="EMBL/GenBank/DDBJ databases">
        <authorList>
            <person name="Tani A."/>
            <person name="Ola A."/>
            <person name="Ogura Y."/>
            <person name="Katsura K."/>
            <person name="Hayashi T."/>
        </authorList>
    </citation>
    <scope>NUCLEOTIDE SEQUENCE</scope>
    <source>
        <strain evidence="15">DSM 22415</strain>
    </source>
</reference>
<dbReference type="InterPro" id="IPR012910">
    <property type="entry name" value="Plug_dom"/>
</dbReference>
<name>A0A564FYB3_9HYPH</name>
<protein>
    <submittedName>
        <fullName evidence="16">Putative TonB-dependent receptor BfrD</fullName>
    </submittedName>
    <submittedName>
        <fullName evidence="15">Vitamin B12 transporter BtuB</fullName>
    </submittedName>
</protein>
<dbReference type="PANTHER" id="PTHR32552:SF81">
    <property type="entry name" value="TONB-DEPENDENT OUTER MEMBRANE RECEPTOR"/>
    <property type="match status" value="1"/>
</dbReference>
<organism evidence="16 17">
    <name type="scientific">Methylobacterium dankookense</name>
    <dbReference type="NCBI Taxonomy" id="560405"/>
    <lineage>
        <taxon>Bacteria</taxon>
        <taxon>Pseudomonadati</taxon>
        <taxon>Pseudomonadota</taxon>
        <taxon>Alphaproteobacteria</taxon>
        <taxon>Hyphomicrobiales</taxon>
        <taxon>Methylobacteriaceae</taxon>
        <taxon>Methylobacterium</taxon>
    </lineage>
</organism>
<dbReference type="Gene3D" id="2.40.170.20">
    <property type="entry name" value="TonB-dependent receptor, beta-barrel domain"/>
    <property type="match status" value="1"/>
</dbReference>
<evidence type="ECO:0000256" key="8">
    <source>
        <dbReference type="ARBA" id="ARBA00023077"/>
    </source>
</evidence>
<keyword evidence="4" id="KW-0410">Iron transport</keyword>
<feature type="domain" description="TonB-dependent receptor plug" evidence="14">
    <location>
        <begin position="98"/>
        <end position="203"/>
    </location>
</feature>
<dbReference type="EMBL" id="BPQI01000004">
    <property type="protein sequence ID" value="GJD54282.1"/>
    <property type="molecule type" value="Genomic_DNA"/>
</dbReference>
<dbReference type="Pfam" id="PF00593">
    <property type="entry name" value="TonB_dep_Rec_b-barrel"/>
    <property type="match status" value="1"/>
</dbReference>
<sequence length="794" mass="84208">MSRLLHGGAAASAASARMPAGDARRRVRPAATAPLAALLLATLTPVFATAREAADSVTLEELSVVGEGGPARPGAPGFGVAAPQGSAPSVIENPVGQVVTAIDRRNVIADRPATNVGSVLVNSPGVTVRQGNGARDVIVSIRGNNARSTGVIKNMVVLEDGFVVTQPDGAARFDYTDPRAYGRIDVFRGPQSALFGNYATGGAIAFRTRTGREIAGYEYGVDAGAYGYLSNYVTVGGASGPVEISLFASDVRGNGYQDHASFDTQTINLLASYTPTPDNRFTLKVINNDLHANLAARASLAQYRINPYQRGCTAAASSAPGCTTYNYFRNGVFGPTVPVTATEAALQRNDRRTIVAARWEHDIDAFTTWRTQLGFDERNFNQPFYTTSSRGSYPSWNFLTDLTRRGDLFGLPATGYVALAYNTIDNHITTYNRAPYGGPRLGALIGDQEAVQSNLGGRARVELALSERWTGVLGISAEDTAITGRNFAYATNAAGTTRTVADVNRSFLNVAPELALVYRPSDAWQVRGRVATGYTTPAAANLFVTPAGLPGNNTQLRTQENLGLDLGADWTPLPGVSVSLTGFYEFFRNELVSQSPGAGLLAYTFNAPASEHRGVELGANWDFAPGWRATLAYGFNDQIYTDYVEQISAGSLTRLFDRAGRTIPGVPTHQLLARLGYDVPSGPLAGLGAFVETVVQGDFYLDNANLLKAPGYAVVNANLHYDTDLAGTYAKRLSLYVEVRNLFDTAYVASAQNLADTISATTGLQNGAAVLAATTGSIYAGAPRTIAGGMKLSF</sequence>
<comment type="subcellular location">
    <subcellularLocation>
        <location evidence="1 11">Cell outer membrane</location>
        <topology evidence="1 11">Multi-pass membrane protein</topology>
    </subcellularLocation>
</comment>
<evidence type="ECO:0000256" key="4">
    <source>
        <dbReference type="ARBA" id="ARBA00022496"/>
    </source>
</evidence>
<feature type="domain" description="TonB-dependent receptor-like beta-barrel" evidence="13">
    <location>
        <begin position="341"/>
        <end position="742"/>
    </location>
</feature>
<keyword evidence="16" id="KW-0675">Receptor</keyword>
<keyword evidence="5 11" id="KW-0812">Transmembrane</keyword>
<keyword evidence="6" id="KW-0408">Iron</keyword>
<keyword evidence="2 11" id="KW-0813">Transport</keyword>
<evidence type="ECO:0000313" key="15">
    <source>
        <dbReference type="EMBL" id="GJD54282.1"/>
    </source>
</evidence>
<evidence type="ECO:0000256" key="2">
    <source>
        <dbReference type="ARBA" id="ARBA00022448"/>
    </source>
</evidence>
<comment type="similarity">
    <text evidence="11 12">Belongs to the TonB-dependent receptor family.</text>
</comment>
<accession>A0A564FYB3</accession>
<dbReference type="PANTHER" id="PTHR32552">
    <property type="entry name" value="FERRICHROME IRON RECEPTOR-RELATED"/>
    <property type="match status" value="1"/>
</dbReference>
<keyword evidence="9 11" id="KW-0472">Membrane</keyword>
<evidence type="ECO:0000256" key="1">
    <source>
        <dbReference type="ARBA" id="ARBA00004571"/>
    </source>
</evidence>
<reference evidence="16 17" key="1">
    <citation type="submission" date="2019-06" db="EMBL/GenBank/DDBJ databases">
        <authorList>
            <person name="Rodrigo-Torres L."/>
            <person name="Arahal R. D."/>
            <person name="Lucena T."/>
        </authorList>
    </citation>
    <scope>NUCLEOTIDE SEQUENCE [LARGE SCALE GENOMIC DNA]</scope>
    <source>
        <strain evidence="16 17">SW08-7</strain>
    </source>
</reference>
<gene>
    <name evidence="16" type="primary">bfrD_1</name>
    <name evidence="15" type="synonym">btuB_1</name>
    <name evidence="15" type="ORF">IFDJLNFL_0150</name>
    <name evidence="16" type="ORF">MTDSW087_02672</name>
</gene>
<evidence type="ECO:0000256" key="11">
    <source>
        <dbReference type="PROSITE-ProRule" id="PRU01360"/>
    </source>
</evidence>
<reference evidence="15" key="2">
    <citation type="journal article" date="2021" name="Front. Microbiol.">
        <title>Comprehensive Comparative Genomics and Phenotyping of Methylobacterium Species.</title>
        <authorList>
            <person name="Alessa O."/>
            <person name="Ogura Y."/>
            <person name="Fujitani Y."/>
            <person name="Takami H."/>
            <person name="Hayashi T."/>
            <person name="Sahin N."/>
            <person name="Tani A."/>
        </authorList>
    </citation>
    <scope>NUCLEOTIDE SEQUENCE</scope>
    <source>
        <strain evidence="15">DSM 22415</strain>
    </source>
</reference>
<dbReference type="SUPFAM" id="SSF56935">
    <property type="entry name" value="Porins"/>
    <property type="match status" value="1"/>
</dbReference>
<evidence type="ECO:0000256" key="12">
    <source>
        <dbReference type="RuleBase" id="RU003357"/>
    </source>
</evidence>
<dbReference type="Proteomes" id="UP000401717">
    <property type="component" value="Unassembled WGS sequence"/>
</dbReference>
<dbReference type="Pfam" id="PF07715">
    <property type="entry name" value="Plug"/>
    <property type="match status" value="1"/>
</dbReference>
<proteinExistence type="inferred from homology"/>
<evidence type="ECO:0000256" key="3">
    <source>
        <dbReference type="ARBA" id="ARBA00022452"/>
    </source>
</evidence>
<dbReference type="PROSITE" id="PS52016">
    <property type="entry name" value="TONB_DEPENDENT_REC_3"/>
    <property type="match status" value="1"/>
</dbReference>
<evidence type="ECO:0000259" key="14">
    <source>
        <dbReference type="Pfam" id="PF07715"/>
    </source>
</evidence>
<dbReference type="InterPro" id="IPR000531">
    <property type="entry name" value="Beta-barrel_TonB"/>
</dbReference>
<evidence type="ECO:0000259" key="13">
    <source>
        <dbReference type="Pfam" id="PF00593"/>
    </source>
</evidence>
<evidence type="ECO:0000313" key="16">
    <source>
        <dbReference type="EMBL" id="VUF12977.1"/>
    </source>
</evidence>
<keyword evidence="7" id="KW-0406">Ion transport</keyword>
<dbReference type="Proteomes" id="UP001055303">
    <property type="component" value="Unassembled WGS sequence"/>
</dbReference>
<dbReference type="InterPro" id="IPR037066">
    <property type="entry name" value="Plug_dom_sf"/>
</dbReference>
<keyword evidence="8 12" id="KW-0798">TonB box</keyword>
<evidence type="ECO:0000256" key="7">
    <source>
        <dbReference type="ARBA" id="ARBA00023065"/>
    </source>
</evidence>
<evidence type="ECO:0000313" key="17">
    <source>
        <dbReference type="Proteomes" id="UP000401717"/>
    </source>
</evidence>
<dbReference type="GO" id="GO:0006826">
    <property type="term" value="P:iron ion transport"/>
    <property type="evidence" value="ECO:0007669"/>
    <property type="project" value="UniProtKB-KW"/>
</dbReference>
<dbReference type="AlphaFoldDB" id="A0A564FYB3"/>
<dbReference type="Gene3D" id="2.170.130.10">
    <property type="entry name" value="TonB-dependent receptor, plug domain"/>
    <property type="match status" value="1"/>
</dbReference>
<dbReference type="EMBL" id="CABFVH010000015">
    <property type="protein sequence ID" value="VUF12977.1"/>
    <property type="molecule type" value="Genomic_DNA"/>
</dbReference>
<dbReference type="GO" id="GO:0009279">
    <property type="term" value="C:cell outer membrane"/>
    <property type="evidence" value="ECO:0007669"/>
    <property type="project" value="UniProtKB-SubCell"/>
</dbReference>
<keyword evidence="10 11" id="KW-0998">Cell outer membrane</keyword>
<evidence type="ECO:0000313" key="18">
    <source>
        <dbReference type="Proteomes" id="UP001055303"/>
    </source>
</evidence>
<dbReference type="InterPro" id="IPR036942">
    <property type="entry name" value="Beta-barrel_TonB_sf"/>
</dbReference>
<keyword evidence="3 11" id="KW-1134">Transmembrane beta strand</keyword>
<evidence type="ECO:0000256" key="10">
    <source>
        <dbReference type="ARBA" id="ARBA00023237"/>
    </source>
</evidence>
<dbReference type="InterPro" id="IPR039426">
    <property type="entry name" value="TonB-dep_rcpt-like"/>
</dbReference>
<evidence type="ECO:0000256" key="6">
    <source>
        <dbReference type="ARBA" id="ARBA00023004"/>
    </source>
</evidence>
<keyword evidence="18" id="KW-1185">Reference proteome</keyword>